<accession>A0A2A4K8D5</accession>
<dbReference type="AlphaFoldDB" id="A0A2A4K8D5"/>
<proteinExistence type="predicted"/>
<organism evidence="1">
    <name type="scientific">Heliothis virescens</name>
    <name type="common">Tobacco budworm moth</name>
    <dbReference type="NCBI Taxonomy" id="7102"/>
    <lineage>
        <taxon>Eukaryota</taxon>
        <taxon>Metazoa</taxon>
        <taxon>Ecdysozoa</taxon>
        <taxon>Arthropoda</taxon>
        <taxon>Hexapoda</taxon>
        <taxon>Insecta</taxon>
        <taxon>Pterygota</taxon>
        <taxon>Neoptera</taxon>
        <taxon>Endopterygota</taxon>
        <taxon>Lepidoptera</taxon>
        <taxon>Glossata</taxon>
        <taxon>Ditrysia</taxon>
        <taxon>Noctuoidea</taxon>
        <taxon>Noctuidae</taxon>
        <taxon>Heliothinae</taxon>
        <taxon>Heliothis</taxon>
    </lineage>
</organism>
<dbReference type="STRING" id="7102.A0A2A4K8D5"/>
<gene>
    <name evidence="1" type="ORF">B5V51_9118</name>
</gene>
<reference evidence="1" key="1">
    <citation type="submission" date="2017-09" db="EMBL/GenBank/DDBJ databases">
        <title>Contemporary evolution of a Lepidopteran species, Heliothis virescens, in response to modern agricultural practices.</title>
        <authorList>
            <person name="Fritz M.L."/>
            <person name="Deyonke A.M."/>
            <person name="Papanicolaou A."/>
            <person name="Micinski S."/>
            <person name="Westbrook J."/>
            <person name="Gould F."/>
        </authorList>
    </citation>
    <scope>NUCLEOTIDE SEQUENCE [LARGE SCALE GENOMIC DNA]</scope>
    <source>
        <strain evidence="1">HvINT-</strain>
        <tissue evidence="1">Whole body</tissue>
    </source>
</reference>
<evidence type="ECO:0000313" key="1">
    <source>
        <dbReference type="EMBL" id="PCG80329.1"/>
    </source>
</evidence>
<sequence length="143" mass="15656">MEVADEIRRAVAIDVGLGIPKINEHTMPGFQWPALDFGWSLAEDNDGEVREKTINDILQEKEDAAAEAFEIGTWSNDMASSIPESSEFDDLMEPLPSNLTFCTSASGKHKYAGKNFAMADSDDSFMSSLSWCGKEAVETAGNR</sequence>
<comment type="caution">
    <text evidence="1">The sequence shown here is derived from an EMBL/GenBank/DDBJ whole genome shotgun (WGS) entry which is preliminary data.</text>
</comment>
<protein>
    <submittedName>
        <fullName evidence="1">Uncharacterized protein</fullName>
    </submittedName>
</protein>
<dbReference type="EMBL" id="NWSH01000042">
    <property type="protein sequence ID" value="PCG80329.1"/>
    <property type="molecule type" value="Genomic_DNA"/>
</dbReference>
<name>A0A2A4K8D5_HELVI</name>